<evidence type="ECO:0000313" key="3">
    <source>
        <dbReference type="Proteomes" id="UP001331561"/>
    </source>
</evidence>
<dbReference type="InterPro" id="IPR038706">
    <property type="entry name" value="Type_VI_SciN-like_sf"/>
</dbReference>
<feature type="chain" id="PRO_5046158905" evidence="1">
    <location>
        <begin position="35"/>
        <end position="159"/>
    </location>
</feature>
<protein>
    <submittedName>
        <fullName evidence="2">Type VI secretion system lipoprotein TssJ</fullName>
    </submittedName>
</protein>
<proteinExistence type="predicted"/>
<dbReference type="EMBL" id="JAYXHS010000002">
    <property type="protein sequence ID" value="MEC5386821.1"/>
    <property type="molecule type" value="Genomic_DNA"/>
</dbReference>
<organism evidence="2 3">
    <name type="scientific">Uliginosibacterium silvisoli</name>
    <dbReference type="NCBI Taxonomy" id="3114758"/>
    <lineage>
        <taxon>Bacteria</taxon>
        <taxon>Pseudomonadati</taxon>
        <taxon>Pseudomonadota</taxon>
        <taxon>Betaproteobacteria</taxon>
        <taxon>Rhodocyclales</taxon>
        <taxon>Zoogloeaceae</taxon>
        <taxon>Uliginosibacterium</taxon>
    </lineage>
</organism>
<dbReference type="Pfam" id="PF12790">
    <property type="entry name" value="T6SS-SciN"/>
    <property type="match status" value="1"/>
</dbReference>
<dbReference type="Gene3D" id="2.60.40.4150">
    <property type="entry name" value="Type VI secretion system, lipoprotein SciN"/>
    <property type="match status" value="1"/>
</dbReference>
<gene>
    <name evidence="2" type="primary">tssJ</name>
    <name evidence="2" type="ORF">VVD49_13885</name>
</gene>
<evidence type="ECO:0000313" key="2">
    <source>
        <dbReference type="EMBL" id="MEC5386821.1"/>
    </source>
</evidence>
<keyword evidence="2" id="KW-0449">Lipoprotein</keyword>
<evidence type="ECO:0000256" key="1">
    <source>
        <dbReference type="SAM" id="SignalP"/>
    </source>
</evidence>
<keyword evidence="3" id="KW-1185">Reference proteome</keyword>
<dbReference type="PANTHER" id="PTHR37625">
    <property type="entry name" value="OUTER MEMBRANE LIPOPROTEIN-RELATED"/>
    <property type="match status" value="1"/>
</dbReference>
<sequence>MNSLITSLRSLCVALLCGLLLTSCSKSPPPPTLAAITFVADEKVNVDTRGRSTPVVVRYYLLKNDSAFNTADFFSLLEKDQATLGDAIVLREEFTLKPGETKKLDTKDAGPAQTLAVFVQYRNIDRATWRSTTPLTPHKANDVSVSLKNDQITLAGKSR</sequence>
<reference evidence="2 3" key="1">
    <citation type="submission" date="2024-01" db="EMBL/GenBank/DDBJ databases">
        <title>Uliginosibacterium soil sp. nov.</title>
        <authorList>
            <person name="Lv Y."/>
        </authorList>
    </citation>
    <scope>NUCLEOTIDE SEQUENCE [LARGE SCALE GENOMIC DNA]</scope>
    <source>
        <strain evidence="2 3">H3</strain>
    </source>
</reference>
<dbReference type="PANTHER" id="PTHR37625:SF4">
    <property type="entry name" value="OUTER MEMBRANE LIPOPROTEIN"/>
    <property type="match status" value="1"/>
</dbReference>
<comment type="caution">
    <text evidence="2">The sequence shown here is derived from an EMBL/GenBank/DDBJ whole genome shotgun (WGS) entry which is preliminary data.</text>
</comment>
<dbReference type="InterPro" id="IPR017734">
    <property type="entry name" value="T6SS_SciN"/>
</dbReference>
<feature type="signal peptide" evidence="1">
    <location>
        <begin position="1"/>
        <end position="34"/>
    </location>
</feature>
<dbReference type="RefSeq" id="WP_327599779.1">
    <property type="nucleotide sequence ID" value="NZ_JAYXHS010000002.1"/>
</dbReference>
<dbReference type="Proteomes" id="UP001331561">
    <property type="component" value="Unassembled WGS sequence"/>
</dbReference>
<accession>A0ABU6K548</accession>
<name>A0ABU6K548_9RHOO</name>
<dbReference type="NCBIfam" id="TIGR03352">
    <property type="entry name" value="VI_chp_3"/>
    <property type="match status" value="1"/>
</dbReference>
<keyword evidence="1" id="KW-0732">Signal</keyword>